<keyword evidence="2" id="KW-1185">Reference proteome</keyword>
<dbReference type="AlphaFoldDB" id="A0A9W7M7L9"/>
<comment type="caution">
    <text evidence="1">The sequence shown here is derived from an EMBL/GenBank/DDBJ whole genome shotgun (WGS) entry which is preliminary data.</text>
</comment>
<dbReference type="OrthoDB" id="996965at2759"/>
<dbReference type="EMBL" id="BSYR01000025">
    <property type="protein sequence ID" value="GMI93137.1"/>
    <property type="molecule type" value="Genomic_DNA"/>
</dbReference>
<reference evidence="1" key="1">
    <citation type="submission" date="2023-05" db="EMBL/GenBank/DDBJ databases">
        <title>Genome and transcriptome analyses reveal genes involved in the formation of fine ridges on petal epidermal cells in Hibiscus trionum.</title>
        <authorList>
            <person name="Koshimizu S."/>
            <person name="Masuda S."/>
            <person name="Ishii T."/>
            <person name="Shirasu K."/>
            <person name="Hoshino A."/>
            <person name="Arita M."/>
        </authorList>
    </citation>
    <scope>NUCLEOTIDE SEQUENCE</scope>
    <source>
        <strain evidence="1">Hamamatsu line</strain>
    </source>
</reference>
<evidence type="ECO:0000313" key="1">
    <source>
        <dbReference type="EMBL" id="GMI93137.1"/>
    </source>
</evidence>
<protein>
    <submittedName>
        <fullName evidence="1">Uncharacterized protein</fullName>
    </submittedName>
</protein>
<organism evidence="1 2">
    <name type="scientific">Hibiscus trionum</name>
    <name type="common">Flower of an hour</name>
    <dbReference type="NCBI Taxonomy" id="183268"/>
    <lineage>
        <taxon>Eukaryota</taxon>
        <taxon>Viridiplantae</taxon>
        <taxon>Streptophyta</taxon>
        <taxon>Embryophyta</taxon>
        <taxon>Tracheophyta</taxon>
        <taxon>Spermatophyta</taxon>
        <taxon>Magnoliopsida</taxon>
        <taxon>eudicotyledons</taxon>
        <taxon>Gunneridae</taxon>
        <taxon>Pentapetalae</taxon>
        <taxon>rosids</taxon>
        <taxon>malvids</taxon>
        <taxon>Malvales</taxon>
        <taxon>Malvaceae</taxon>
        <taxon>Malvoideae</taxon>
        <taxon>Hibiscus</taxon>
    </lineage>
</organism>
<evidence type="ECO:0000313" key="2">
    <source>
        <dbReference type="Proteomes" id="UP001165190"/>
    </source>
</evidence>
<gene>
    <name evidence="1" type="ORF">HRI_002983000</name>
</gene>
<accession>A0A9W7M7L9</accession>
<dbReference type="Proteomes" id="UP001165190">
    <property type="component" value="Unassembled WGS sequence"/>
</dbReference>
<proteinExistence type="predicted"/>
<name>A0A9W7M7L9_HIBTR</name>
<sequence length="176" mass="19717">MGVFFVHFVNYVLKWSYSLVRNFRNISKVSLEKIDDGVPTGLSRRLELPDLPGDVEGLKLNGGLTISSFGLIMFCLLSWSFEIGLFKPGPFVVAACAGSPSDRPVNRCTISWKVLESVCTNVVKGLRLVAVRHAGFSIVTSLFEQALMSNSLVRDLHQFYTQTVMKTYVGYVFRWP</sequence>